<dbReference type="Proteomes" id="UP000823388">
    <property type="component" value="Chromosome 8K"/>
</dbReference>
<dbReference type="GO" id="GO:0008083">
    <property type="term" value="F:growth factor activity"/>
    <property type="evidence" value="ECO:0007669"/>
    <property type="project" value="UniProtKB-UniRule"/>
</dbReference>
<keyword evidence="9 10" id="KW-0339">Growth factor</keyword>
<dbReference type="PANTHER" id="PTHR33285:SF32">
    <property type="entry name" value="PHYTOSULFOKINES 5"/>
    <property type="match status" value="1"/>
</dbReference>
<gene>
    <name evidence="11" type="ORF">PVAP13_8KG027300</name>
</gene>
<evidence type="ECO:0000256" key="5">
    <source>
        <dbReference type="ARBA" id="ARBA00022525"/>
    </source>
</evidence>
<evidence type="ECO:0000313" key="12">
    <source>
        <dbReference type="Proteomes" id="UP000823388"/>
    </source>
</evidence>
<comment type="caution">
    <text evidence="11">The sequence shown here is derived from an EMBL/GenBank/DDBJ whole genome shotgun (WGS) entry which is preliminary data.</text>
</comment>
<organism evidence="11 12">
    <name type="scientific">Panicum virgatum</name>
    <name type="common">Blackwell switchgrass</name>
    <dbReference type="NCBI Taxonomy" id="38727"/>
    <lineage>
        <taxon>Eukaryota</taxon>
        <taxon>Viridiplantae</taxon>
        <taxon>Streptophyta</taxon>
        <taxon>Embryophyta</taxon>
        <taxon>Tracheophyta</taxon>
        <taxon>Spermatophyta</taxon>
        <taxon>Magnoliopsida</taxon>
        <taxon>Liliopsida</taxon>
        <taxon>Poales</taxon>
        <taxon>Poaceae</taxon>
        <taxon>PACMAD clade</taxon>
        <taxon>Panicoideae</taxon>
        <taxon>Panicodae</taxon>
        <taxon>Paniceae</taxon>
        <taxon>Panicinae</taxon>
        <taxon>Panicum</taxon>
        <taxon>Panicum sect. Hiantes</taxon>
    </lineage>
</organism>
<evidence type="ECO:0000256" key="6">
    <source>
        <dbReference type="ARBA" id="ARBA00022641"/>
    </source>
</evidence>
<evidence type="ECO:0000256" key="1">
    <source>
        <dbReference type="ARBA" id="ARBA00003158"/>
    </source>
</evidence>
<keyword evidence="12" id="KW-1185">Reference proteome</keyword>
<comment type="function">
    <text evidence="1 10">Promotes plant cell differentiation, organogenesis and somatic embryogenesis as well as cell proliferation.</text>
</comment>
<dbReference type="GO" id="GO:0030154">
    <property type="term" value="P:cell differentiation"/>
    <property type="evidence" value="ECO:0007669"/>
    <property type="project" value="UniProtKB-UniRule"/>
</dbReference>
<keyword evidence="5 10" id="KW-0964">Secreted</keyword>
<reference evidence="11 12" key="1">
    <citation type="submission" date="2020-05" db="EMBL/GenBank/DDBJ databases">
        <title>WGS assembly of Panicum virgatum.</title>
        <authorList>
            <person name="Lovell J.T."/>
            <person name="Jenkins J."/>
            <person name="Shu S."/>
            <person name="Juenger T.E."/>
            <person name="Schmutz J."/>
        </authorList>
    </citation>
    <scope>NUCLEOTIDE SEQUENCE [LARGE SCALE GENOMIC DNA]</scope>
    <source>
        <strain evidence="12">cv. AP13</strain>
    </source>
</reference>
<evidence type="ECO:0000256" key="3">
    <source>
        <dbReference type="ARBA" id="ARBA00010781"/>
    </source>
</evidence>
<accession>A0A8T0PG42</accession>
<comment type="PTM">
    <text evidence="10">Sulfation is important for activity and for the binding to a putative membrane receptor.</text>
</comment>
<dbReference type="GO" id="GO:0008283">
    <property type="term" value="P:cell population proliferation"/>
    <property type="evidence" value="ECO:0007669"/>
    <property type="project" value="UniProtKB-UniRule"/>
</dbReference>
<evidence type="ECO:0000256" key="7">
    <source>
        <dbReference type="ARBA" id="ARBA00022729"/>
    </source>
</evidence>
<feature type="signal peptide" evidence="10">
    <location>
        <begin position="1"/>
        <end position="29"/>
    </location>
</feature>
<dbReference type="PANTHER" id="PTHR33285">
    <property type="entry name" value="PHYTOSULFOKINES 3"/>
    <property type="match status" value="1"/>
</dbReference>
<proteinExistence type="inferred from homology"/>
<dbReference type="Pfam" id="PF06404">
    <property type="entry name" value="PSK"/>
    <property type="match status" value="1"/>
</dbReference>
<dbReference type="EMBL" id="CM029051">
    <property type="protein sequence ID" value="KAG2560065.1"/>
    <property type="molecule type" value="Genomic_DNA"/>
</dbReference>
<dbReference type="InterPro" id="IPR009438">
    <property type="entry name" value="Phytosulfokine"/>
</dbReference>
<evidence type="ECO:0000256" key="2">
    <source>
        <dbReference type="ARBA" id="ARBA00004613"/>
    </source>
</evidence>
<protein>
    <recommendedName>
        <fullName evidence="10">Phytosulfokine</fullName>
    </recommendedName>
    <component>
        <recommendedName>
            <fullName evidence="10">Phytosulfokine-alpha</fullName>
            <shortName evidence="10">PSK-alpha</shortName>
            <shortName evidence="10">Phytosulfokine-a</shortName>
        </recommendedName>
    </component>
    <component>
        <recommendedName>
            <fullName evidence="10">Phytosulfokine-beta</fullName>
            <shortName evidence="10">PSK-beta</shortName>
            <shortName evidence="10">Phytosulfokine-b</shortName>
        </recommendedName>
    </component>
</protein>
<comment type="subcellular location">
    <subcellularLocation>
        <location evidence="2 10">Secreted</location>
    </subcellularLocation>
</comment>
<dbReference type="OrthoDB" id="693276at2759"/>
<comment type="similarity">
    <text evidence="3 10">Belongs to the phytosulfokine family.</text>
</comment>
<evidence type="ECO:0000313" key="11">
    <source>
        <dbReference type="EMBL" id="KAG2560065.1"/>
    </source>
</evidence>
<keyword evidence="6 10" id="KW-0765">Sulfation</keyword>
<dbReference type="GO" id="GO:0005576">
    <property type="term" value="C:extracellular region"/>
    <property type="evidence" value="ECO:0007669"/>
    <property type="project" value="UniProtKB-SubCell"/>
</dbReference>
<evidence type="ECO:0000256" key="8">
    <source>
        <dbReference type="ARBA" id="ARBA00022782"/>
    </source>
</evidence>
<feature type="chain" id="PRO_5035960745" description="Phytosulfokine" evidence="10">
    <location>
        <begin position="30"/>
        <end position="121"/>
    </location>
</feature>
<comment type="PTM">
    <text evidence="10">PSK-alpha is produced by endopeptidase digestion. PSK-beta is produced from PSK-alpha by exopeptidase digestion.</text>
</comment>
<evidence type="ECO:0000256" key="10">
    <source>
        <dbReference type="RuleBase" id="RU368031"/>
    </source>
</evidence>
<evidence type="ECO:0000256" key="4">
    <source>
        <dbReference type="ARBA" id="ARBA00022473"/>
    </source>
</evidence>
<keyword evidence="4 10" id="KW-0217">Developmental protein</keyword>
<sequence length="121" mass="12728">MKRTPISWPLAAVPLLLLLICVFHRAAAAARPLPAAAPPLQAHQENGVGVAADDDDEPAVLQKGAAAAGSGDELSLLVSEVTGAEEDPAAECEEGDDGCLQRRLLRDAHLDYIYTQHKGKP</sequence>
<keyword evidence="8 10" id="KW-0221">Differentiation</keyword>
<keyword evidence="7 10" id="KW-0732">Signal</keyword>
<evidence type="ECO:0000256" key="9">
    <source>
        <dbReference type="ARBA" id="ARBA00023030"/>
    </source>
</evidence>
<dbReference type="AlphaFoldDB" id="A0A8T0PG42"/>
<name>A0A8T0PG42_PANVG</name>